<proteinExistence type="predicted"/>
<protein>
    <submittedName>
        <fullName evidence="1">Uncharacterized protein</fullName>
    </submittedName>
</protein>
<reference evidence="1" key="1">
    <citation type="submission" date="2014-05" db="EMBL/GenBank/DDBJ databases">
        <authorList>
            <person name="Chronopoulou M."/>
        </authorList>
    </citation>
    <scope>NUCLEOTIDE SEQUENCE</scope>
    <source>
        <tissue evidence="1">Whole organism</tissue>
    </source>
</reference>
<dbReference type="EMBL" id="HACA01022607">
    <property type="protein sequence ID" value="CDW39968.1"/>
    <property type="molecule type" value="Transcribed_RNA"/>
</dbReference>
<feature type="non-terminal residue" evidence="1">
    <location>
        <position position="1"/>
    </location>
</feature>
<name>A0A0K2UP03_LEPSM</name>
<accession>A0A0K2UP03</accession>
<sequence>VIHIILIYSVLLDIRNPYFHHYSESHASHGLVRVFPPPGQSKQSTKRTVSFHLNLLEK</sequence>
<dbReference type="AlphaFoldDB" id="A0A0K2UP03"/>
<evidence type="ECO:0000313" key="1">
    <source>
        <dbReference type="EMBL" id="CDW39968.1"/>
    </source>
</evidence>
<organism evidence="1">
    <name type="scientific">Lepeophtheirus salmonis</name>
    <name type="common">Salmon louse</name>
    <name type="synonym">Caligus salmonis</name>
    <dbReference type="NCBI Taxonomy" id="72036"/>
    <lineage>
        <taxon>Eukaryota</taxon>
        <taxon>Metazoa</taxon>
        <taxon>Ecdysozoa</taxon>
        <taxon>Arthropoda</taxon>
        <taxon>Crustacea</taxon>
        <taxon>Multicrustacea</taxon>
        <taxon>Hexanauplia</taxon>
        <taxon>Copepoda</taxon>
        <taxon>Siphonostomatoida</taxon>
        <taxon>Caligidae</taxon>
        <taxon>Lepeophtheirus</taxon>
    </lineage>
</organism>